<evidence type="ECO:0000313" key="2">
    <source>
        <dbReference type="Proteomes" id="UP000643701"/>
    </source>
</evidence>
<sequence>MIDIEIANSYFSISVNKKIININDVKYFIHRKGDINLLIDLKNLDDKTSQEVEFLEKELIIIKNYIFLALQTQTKKYFGDYFKRYPNELNYLNIANSVGLKIPETIITPSKVKLNDLIFSKKHSTSLCFCC</sequence>
<evidence type="ECO:0000313" key="1">
    <source>
        <dbReference type="EMBL" id="NGZ88744.1"/>
    </source>
</evidence>
<reference evidence="1" key="1">
    <citation type="submission" date="2020-03" db="EMBL/GenBank/DDBJ databases">
        <title>Psychroflexus Maritimus sp. nov., isolate from marine sediment.</title>
        <authorList>
            <person name="Zhong Y.-L."/>
        </authorList>
    </citation>
    <scope>NUCLEOTIDE SEQUENCE</scope>
    <source>
        <strain evidence="1">C1</strain>
    </source>
</reference>
<dbReference type="AlphaFoldDB" id="A0A967E1G0"/>
<keyword evidence="2" id="KW-1185">Reference proteome</keyword>
<gene>
    <name evidence="1" type="ORF">G7034_00575</name>
</gene>
<name>A0A967E1G0_9FLAO</name>
<comment type="caution">
    <text evidence="1">The sequence shown here is derived from an EMBL/GenBank/DDBJ whole genome shotgun (WGS) entry which is preliminary data.</text>
</comment>
<dbReference type="RefSeq" id="WP_166399010.1">
    <property type="nucleotide sequence ID" value="NZ_JAANAS010000001.1"/>
</dbReference>
<organism evidence="1 2">
    <name type="scientific">Psychroflexus maritimus</name>
    <dbReference type="NCBI Taxonomy" id="2714865"/>
    <lineage>
        <taxon>Bacteria</taxon>
        <taxon>Pseudomonadati</taxon>
        <taxon>Bacteroidota</taxon>
        <taxon>Flavobacteriia</taxon>
        <taxon>Flavobacteriales</taxon>
        <taxon>Flavobacteriaceae</taxon>
        <taxon>Psychroflexus</taxon>
    </lineage>
</organism>
<accession>A0A967E1G0</accession>
<dbReference type="EMBL" id="JAANAS010000001">
    <property type="protein sequence ID" value="NGZ88744.1"/>
    <property type="molecule type" value="Genomic_DNA"/>
</dbReference>
<proteinExistence type="predicted"/>
<protein>
    <submittedName>
        <fullName evidence="1">Uncharacterized protein</fullName>
    </submittedName>
</protein>
<dbReference type="Proteomes" id="UP000643701">
    <property type="component" value="Unassembled WGS sequence"/>
</dbReference>